<dbReference type="PROSITE" id="PS50188">
    <property type="entry name" value="B302_SPRY"/>
    <property type="match status" value="1"/>
</dbReference>
<dbReference type="PRINTS" id="PR01407">
    <property type="entry name" value="BUTYPHLNCDUF"/>
</dbReference>
<dbReference type="InterPro" id="IPR001841">
    <property type="entry name" value="Znf_RING"/>
</dbReference>
<dbReference type="SUPFAM" id="SSF57845">
    <property type="entry name" value="B-box zinc-binding domain"/>
    <property type="match status" value="1"/>
</dbReference>
<dbReference type="InterPro" id="IPR006574">
    <property type="entry name" value="PRY"/>
</dbReference>
<dbReference type="InterPro" id="IPR013083">
    <property type="entry name" value="Znf_RING/FYVE/PHD"/>
</dbReference>
<dbReference type="EMBL" id="JAGFMF010011429">
    <property type="protein sequence ID" value="KAG8522784.1"/>
    <property type="molecule type" value="Genomic_DNA"/>
</dbReference>
<dbReference type="SMART" id="SM00184">
    <property type="entry name" value="RING"/>
    <property type="match status" value="1"/>
</dbReference>
<dbReference type="PANTHER" id="PTHR24103">
    <property type="entry name" value="E3 UBIQUITIN-PROTEIN LIGASE TRIM"/>
    <property type="match status" value="1"/>
</dbReference>
<gene>
    <name evidence="8" type="ORF">J0S82_009999</name>
</gene>
<dbReference type="Gene3D" id="3.30.160.60">
    <property type="entry name" value="Classic Zinc Finger"/>
    <property type="match status" value="1"/>
</dbReference>
<dbReference type="Pfam" id="PF00643">
    <property type="entry name" value="zf-B_box"/>
    <property type="match status" value="1"/>
</dbReference>
<dbReference type="Pfam" id="PF00622">
    <property type="entry name" value="SPRY"/>
    <property type="match status" value="1"/>
</dbReference>
<dbReference type="SUPFAM" id="SSF57850">
    <property type="entry name" value="RING/U-box"/>
    <property type="match status" value="1"/>
</dbReference>
<dbReference type="PROSITE" id="PS50089">
    <property type="entry name" value="ZF_RING_2"/>
    <property type="match status" value="1"/>
</dbReference>
<evidence type="ECO:0000259" key="7">
    <source>
        <dbReference type="PROSITE" id="PS50188"/>
    </source>
</evidence>
<evidence type="ECO:0000256" key="1">
    <source>
        <dbReference type="ARBA" id="ARBA00022723"/>
    </source>
</evidence>
<reference evidence="8" key="1">
    <citation type="journal article" date="2021" name="Evol. Appl.">
        <title>The genome of the Pyrenean desman and the effects of bottlenecks and inbreeding on the genomic landscape of an endangered species.</title>
        <authorList>
            <person name="Escoda L."/>
            <person name="Castresana J."/>
        </authorList>
    </citation>
    <scope>NUCLEOTIDE SEQUENCE</scope>
    <source>
        <strain evidence="8">IBE-C5619</strain>
    </source>
</reference>
<evidence type="ECO:0000256" key="4">
    <source>
        <dbReference type="PROSITE-ProRule" id="PRU00024"/>
    </source>
</evidence>
<dbReference type="InterPro" id="IPR013320">
    <property type="entry name" value="ConA-like_dom_sf"/>
</dbReference>
<dbReference type="InterPro" id="IPR000315">
    <property type="entry name" value="Znf_B-box"/>
</dbReference>
<dbReference type="InterPro" id="IPR043136">
    <property type="entry name" value="B30.2/SPRY_sf"/>
</dbReference>
<protein>
    <submittedName>
        <fullName evidence="8">E3 ubiquitin-protein ligase TRIM68</fullName>
    </submittedName>
</protein>
<keyword evidence="2 4" id="KW-0863">Zinc-finger</keyword>
<dbReference type="SMART" id="SM00589">
    <property type="entry name" value="PRY"/>
    <property type="match status" value="1"/>
</dbReference>
<dbReference type="Pfam" id="PF13765">
    <property type="entry name" value="PRY"/>
    <property type="match status" value="1"/>
</dbReference>
<feature type="domain" description="RING-type" evidence="5">
    <location>
        <begin position="16"/>
        <end position="61"/>
    </location>
</feature>
<dbReference type="CDD" id="cd16610">
    <property type="entry name" value="RING-HC_TRIM68_C-IV"/>
    <property type="match status" value="1"/>
</dbReference>
<evidence type="ECO:0000259" key="5">
    <source>
        <dbReference type="PROSITE" id="PS50089"/>
    </source>
</evidence>
<dbReference type="SUPFAM" id="SSF49899">
    <property type="entry name" value="Concanavalin A-like lectins/glucanases"/>
    <property type="match status" value="1"/>
</dbReference>
<dbReference type="FunFam" id="2.60.120.920:FF:000004">
    <property type="entry name" value="Butyrophilin subfamily 1 member A1"/>
    <property type="match status" value="1"/>
</dbReference>
<keyword evidence="1" id="KW-0479">Metal-binding</keyword>
<evidence type="ECO:0000256" key="3">
    <source>
        <dbReference type="ARBA" id="ARBA00022833"/>
    </source>
</evidence>
<keyword evidence="3" id="KW-0862">Zinc</keyword>
<name>A0A8J6BGE6_GALPY</name>
<dbReference type="Proteomes" id="UP000700334">
    <property type="component" value="Unassembled WGS sequence"/>
</dbReference>
<dbReference type="PROSITE" id="PS00518">
    <property type="entry name" value="ZF_RING_1"/>
    <property type="match status" value="1"/>
</dbReference>
<dbReference type="GO" id="GO:0008270">
    <property type="term" value="F:zinc ion binding"/>
    <property type="evidence" value="ECO:0007669"/>
    <property type="project" value="UniProtKB-KW"/>
</dbReference>
<keyword evidence="9" id="KW-1185">Reference proteome</keyword>
<dbReference type="OrthoDB" id="128536at2759"/>
<dbReference type="InterPro" id="IPR042656">
    <property type="entry name" value="TRIM68_RING-HC"/>
</dbReference>
<evidence type="ECO:0000256" key="2">
    <source>
        <dbReference type="ARBA" id="ARBA00022771"/>
    </source>
</evidence>
<dbReference type="AlphaFoldDB" id="A0A8J6BGE6"/>
<dbReference type="InterPro" id="IPR001870">
    <property type="entry name" value="B30.2/SPRY"/>
</dbReference>
<evidence type="ECO:0000259" key="6">
    <source>
        <dbReference type="PROSITE" id="PS50119"/>
    </source>
</evidence>
<accession>A0A8J6BGE6</accession>
<dbReference type="InterPro" id="IPR017907">
    <property type="entry name" value="Znf_RING_CS"/>
</dbReference>
<dbReference type="Gene3D" id="2.60.120.920">
    <property type="match status" value="1"/>
</dbReference>
<dbReference type="InterPro" id="IPR050143">
    <property type="entry name" value="TRIM/RBCC"/>
</dbReference>
<dbReference type="Gene3D" id="3.30.40.10">
    <property type="entry name" value="Zinc/RING finger domain, C3HC4 (zinc finger)"/>
    <property type="match status" value="1"/>
</dbReference>
<dbReference type="SMART" id="SM00336">
    <property type="entry name" value="BBOX"/>
    <property type="match status" value="1"/>
</dbReference>
<evidence type="ECO:0000313" key="9">
    <source>
        <dbReference type="Proteomes" id="UP000700334"/>
    </source>
</evidence>
<dbReference type="InterPro" id="IPR003877">
    <property type="entry name" value="SPRY_dom"/>
</dbReference>
<dbReference type="CDD" id="cd13733">
    <property type="entry name" value="SPRY_PRY_C-I_1"/>
    <property type="match status" value="1"/>
</dbReference>
<feature type="domain" description="B30.2/SPRY" evidence="7">
    <location>
        <begin position="299"/>
        <end position="499"/>
    </location>
</feature>
<organism evidence="8 9">
    <name type="scientific">Galemys pyrenaicus</name>
    <name type="common">Iberian desman</name>
    <name type="synonym">Pyrenean desman</name>
    <dbReference type="NCBI Taxonomy" id="202257"/>
    <lineage>
        <taxon>Eukaryota</taxon>
        <taxon>Metazoa</taxon>
        <taxon>Chordata</taxon>
        <taxon>Craniata</taxon>
        <taxon>Vertebrata</taxon>
        <taxon>Euteleostomi</taxon>
        <taxon>Mammalia</taxon>
        <taxon>Eutheria</taxon>
        <taxon>Laurasiatheria</taxon>
        <taxon>Eulipotyphla</taxon>
        <taxon>Talpidae</taxon>
        <taxon>Galemys</taxon>
    </lineage>
</organism>
<dbReference type="InterPro" id="IPR003879">
    <property type="entry name" value="Butyrophylin_SPRY"/>
</dbReference>
<proteinExistence type="predicted"/>
<evidence type="ECO:0000313" key="8">
    <source>
        <dbReference type="EMBL" id="KAG8522784.1"/>
    </source>
</evidence>
<dbReference type="Pfam" id="PF15227">
    <property type="entry name" value="zf-C3HC4_4"/>
    <property type="match status" value="1"/>
</dbReference>
<comment type="caution">
    <text evidence="8">The sequence shown here is derived from an EMBL/GenBank/DDBJ whole genome shotgun (WGS) entry which is preliminary data.</text>
</comment>
<sequence>MDPAALVEAVGEEAACPICMTFLREPVSIDCGHSFCHSCLSALWKVPEESQNWSYTCPLCRAPVQPTNQQPNWQLANVVEKVRLLGLHPGTGLKGDVCELHGQQLKVFCREDGLIMCQACSHSPEHHAHSVVPMEVVAWEYKWKLHEVLEHLQKEQEEAWKLEVDERNRTANWKAGCHQGEGVFTALQMQVETRKQSITWEFEKYQRLLEKKQPPGRQLEAEASAALASLEQEEGETMQKLQLNHEKLVQQNQVLWKMIEELKERSQRPIRWMLKDIHEVLNRSKSWILQRPEPVSLELRTDCRVMGLKEILRSYAADVRLDPDTAYCRLIVSEDRKCVHYGDTKQKLPDNPERFYRYNIVLGSQCISSGRHYWEVEVGDRSEWGLGVCKENVDRKEVVYLSPHYGFWVIRLRKGNEYRAGTDEYPLLSLVVPPRRVGIFLDYEAHDISFYNVTDNGSHIFTFPHYPFPGRLLPYFSPCYSIGTNNTAPLTICTLDGED</sequence>
<dbReference type="SMART" id="SM00449">
    <property type="entry name" value="SPRY"/>
    <property type="match status" value="1"/>
</dbReference>
<feature type="domain" description="B box-type" evidence="6">
    <location>
        <begin position="93"/>
        <end position="134"/>
    </location>
</feature>
<dbReference type="PROSITE" id="PS50119">
    <property type="entry name" value="ZF_BBOX"/>
    <property type="match status" value="1"/>
</dbReference>